<accession>A0A6A3D4U0</accession>
<keyword evidence="1" id="KW-1133">Transmembrane helix</keyword>
<proteinExistence type="predicted"/>
<dbReference type="Proteomes" id="UP000436088">
    <property type="component" value="Unassembled WGS sequence"/>
</dbReference>
<dbReference type="GO" id="GO:0009506">
    <property type="term" value="C:plasmodesma"/>
    <property type="evidence" value="ECO:0007669"/>
    <property type="project" value="TreeGrafter"/>
</dbReference>
<evidence type="ECO:0000256" key="1">
    <source>
        <dbReference type="SAM" id="Phobius"/>
    </source>
</evidence>
<organism evidence="2 3">
    <name type="scientific">Hibiscus syriacus</name>
    <name type="common">Rose of Sharon</name>
    <dbReference type="NCBI Taxonomy" id="106335"/>
    <lineage>
        <taxon>Eukaryota</taxon>
        <taxon>Viridiplantae</taxon>
        <taxon>Streptophyta</taxon>
        <taxon>Embryophyta</taxon>
        <taxon>Tracheophyta</taxon>
        <taxon>Spermatophyta</taxon>
        <taxon>Magnoliopsida</taxon>
        <taxon>eudicotyledons</taxon>
        <taxon>Gunneridae</taxon>
        <taxon>Pentapetalae</taxon>
        <taxon>rosids</taxon>
        <taxon>malvids</taxon>
        <taxon>Malvales</taxon>
        <taxon>Malvaceae</taxon>
        <taxon>Malvoideae</taxon>
        <taxon>Hibiscus</taxon>
    </lineage>
</organism>
<name>A0A6A3D4U0_HIBSY</name>
<keyword evidence="1" id="KW-0812">Transmembrane</keyword>
<comment type="caution">
    <text evidence="2">The sequence shown here is derived from an EMBL/GenBank/DDBJ whole genome shotgun (WGS) entry which is preliminary data.</text>
</comment>
<keyword evidence="3" id="KW-1185">Reference proteome</keyword>
<sequence length="102" mass="11498">MYDEMSNAVNISDGLYESSHFIATVVDCTIVEDTLRNVTLNHCPKLKKYSAWVYGGLVTATISVVFSLLFCLLYARERQHRKHTNNVNKGYDQSPLVGGKKL</sequence>
<feature type="transmembrane region" description="Helical" evidence="1">
    <location>
        <begin position="51"/>
        <end position="75"/>
    </location>
</feature>
<dbReference type="PANTHER" id="PTHR31414:SF21">
    <property type="match status" value="1"/>
</dbReference>
<dbReference type="GO" id="GO:0005886">
    <property type="term" value="C:plasma membrane"/>
    <property type="evidence" value="ECO:0007669"/>
    <property type="project" value="TreeGrafter"/>
</dbReference>
<dbReference type="PANTHER" id="PTHR31414">
    <property type="entry name" value="TRANSMEMBRANE PROTEIN DDB_G0292058"/>
    <property type="match status" value="1"/>
</dbReference>
<dbReference type="AlphaFoldDB" id="A0A6A3D4U0"/>
<keyword evidence="1" id="KW-0472">Membrane</keyword>
<protein>
    <submittedName>
        <fullName evidence="2">Uncharacterized protein</fullName>
    </submittedName>
</protein>
<reference evidence="2" key="1">
    <citation type="submission" date="2019-09" db="EMBL/GenBank/DDBJ databases">
        <title>Draft genome information of white flower Hibiscus syriacus.</title>
        <authorList>
            <person name="Kim Y.-M."/>
        </authorList>
    </citation>
    <scope>NUCLEOTIDE SEQUENCE [LARGE SCALE GENOMIC DNA]</scope>
    <source>
        <strain evidence="2">YM2019G1</strain>
    </source>
</reference>
<dbReference type="EMBL" id="VEPZ02000032">
    <property type="protein sequence ID" value="KAE8735677.1"/>
    <property type="molecule type" value="Genomic_DNA"/>
</dbReference>
<dbReference type="InterPro" id="IPR040283">
    <property type="entry name" value="DDB_G0292058-like"/>
</dbReference>
<gene>
    <name evidence="2" type="ORF">F3Y22_tig00000340pilonHSYRG01219</name>
</gene>
<evidence type="ECO:0000313" key="2">
    <source>
        <dbReference type="EMBL" id="KAE8735677.1"/>
    </source>
</evidence>
<evidence type="ECO:0000313" key="3">
    <source>
        <dbReference type="Proteomes" id="UP000436088"/>
    </source>
</evidence>